<keyword evidence="10 13" id="KW-1133">Transmembrane helix</keyword>
<dbReference type="SUPFAM" id="SSF81653">
    <property type="entry name" value="Calcium ATPase, transduction domain A"/>
    <property type="match status" value="1"/>
</dbReference>
<dbReference type="InterPro" id="IPR004014">
    <property type="entry name" value="ATPase_P-typ_cation-transptr_N"/>
</dbReference>
<keyword evidence="16" id="KW-1185">Reference proteome</keyword>
<evidence type="ECO:0000256" key="13">
    <source>
        <dbReference type="SAM" id="Phobius"/>
    </source>
</evidence>
<keyword evidence="8" id="KW-0460">Magnesium</keyword>
<dbReference type="NCBIfam" id="TIGR01494">
    <property type="entry name" value="ATPase_P-type"/>
    <property type="match status" value="2"/>
</dbReference>
<dbReference type="FunFam" id="3.40.50.1000:FF:000028">
    <property type="entry name" value="Calcium-transporting P-type ATPase, putative"/>
    <property type="match status" value="1"/>
</dbReference>
<evidence type="ECO:0000256" key="1">
    <source>
        <dbReference type="ARBA" id="ARBA00004651"/>
    </source>
</evidence>
<keyword evidence="9" id="KW-1278">Translocase</keyword>
<dbReference type="RefSeq" id="WP_083448166.1">
    <property type="nucleotide sequence ID" value="NZ_CP011801.1"/>
</dbReference>
<dbReference type="SFLD" id="SFLDG00002">
    <property type="entry name" value="C1.7:_P-type_atpase_like"/>
    <property type="match status" value="1"/>
</dbReference>
<feature type="transmembrane region" description="Helical" evidence="13">
    <location>
        <begin position="793"/>
        <end position="818"/>
    </location>
</feature>
<dbReference type="InterPro" id="IPR059000">
    <property type="entry name" value="ATPase_P-type_domA"/>
</dbReference>
<dbReference type="AlphaFoldDB" id="A0A0K2GI47"/>
<dbReference type="InterPro" id="IPR023299">
    <property type="entry name" value="ATPase_P-typ_cyto_dom_N"/>
</dbReference>
<keyword evidence="5 13" id="KW-0812">Transmembrane</keyword>
<dbReference type="Proteomes" id="UP000069205">
    <property type="component" value="Chromosome"/>
</dbReference>
<dbReference type="Pfam" id="PF08282">
    <property type="entry name" value="Hydrolase_3"/>
    <property type="match status" value="1"/>
</dbReference>
<keyword evidence="6" id="KW-0547">Nucleotide-binding</keyword>
<feature type="transmembrane region" description="Helical" evidence="13">
    <location>
        <begin position="258"/>
        <end position="276"/>
    </location>
</feature>
<evidence type="ECO:0000256" key="7">
    <source>
        <dbReference type="ARBA" id="ARBA00022840"/>
    </source>
</evidence>
<evidence type="ECO:0000313" key="15">
    <source>
        <dbReference type="EMBL" id="ALA60292.1"/>
    </source>
</evidence>
<evidence type="ECO:0000256" key="6">
    <source>
        <dbReference type="ARBA" id="ARBA00022741"/>
    </source>
</evidence>
<dbReference type="GO" id="GO:0005524">
    <property type="term" value="F:ATP binding"/>
    <property type="evidence" value="ECO:0007669"/>
    <property type="project" value="UniProtKB-KW"/>
</dbReference>
<dbReference type="SFLD" id="SFLDF00027">
    <property type="entry name" value="p-type_atpase"/>
    <property type="match status" value="1"/>
</dbReference>
<reference evidence="15 16" key="1">
    <citation type="journal article" date="2015" name="Proc. Natl. Acad. Sci. U.S.A.">
        <title>Expanded metabolic versatility of ubiquitous nitrite-oxidizing bacteria from the genus Nitrospira.</title>
        <authorList>
            <person name="Koch H."/>
            <person name="Lucker S."/>
            <person name="Albertsen M."/>
            <person name="Kitzinger K."/>
            <person name="Herbold C."/>
            <person name="Spieck E."/>
            <person name="Nielsen P.H."/>
            <person name="Wagner M."/>
            <person name="Daims H."/>
        </authorList>
    </citation>
    <scope>NUCLEOTIDE SEQUENCE [LARGE SCALE GENOMIC DNA]</scope>
    <source>
        <strain evidence="15 16">NSP M-1</strain>
    </source>
</reference>
<dbReference type="SFLD" id="SFLDS00003">
    <property type="entry name" value="Haloacid_Dehalogenase"/>
    <property type="match status" value="1"/>
</dbReference>
<dbReference type="Gene3D" id="1.20.1110.10">
    <property type="entry name" value="Calcium-transporting ATPase, transmembrane domain"/>
    <property type="match status" value="1"/>
</dbReference>
<name>A0A0K2GI47_NITMO</name>
<dbReference type="GO" id="GO:0005886">
    <property type="term" value="C:plasma membrane"/>
    <property type="evidence" value="ECO:0007669"/>
    <property type="project" value="UniProtKB-SubCell"/>
</dbReference>
<evidence type="ECO:0000256" key="8">
    <source>
        <dbReference type="ARBA" id="ARBA00022842"/>
    </source>
</evidence>
<dbReference type="Pfam" id="PF13246">
    <property type="entry name" value="Cation_ATPase"/>
    <property type="match status" value="1"/>
</dbReference>
<evidence type="ECO:0000313" key="16">
    <source>
        <dbReference type="Proteomes" id="UP000069205"/>
    </source>
</evidence>
<dbReference type="PROSITE" id="PS00154">
    <property type="entry name" value="ATPASE_E1_E2"/>
    <property type="match status" value="1"/>
</dbReference>
<dbReference type="InterPro" id="IPR008250">
    <property type="entry name" value="ATPase_P-typ_transduc_dom_A_sf"/>
</dbReference>
<dbReference type="KEGG" id="nmv:NITMOv2_3906"/>
<feature type="transmembrane region" description="Helical" evidence="13">
    <location>
        <begin position="862"/>
        <end position="886"/>
    </location>
</feature>
<comment type="subcellular location">
    <subcellularLocation>
        <location evidence="1">Cell membrane</location>
        <topology evidence="1">Multi-pass membrane protein</topology>
    </subcellularLocation>
</comment>
<dbReference type="InterPro" id="IPR023298">
    <property type="entry name" value="ATPase_P-typ_TM_dom_sf"/>
</dbReference>
<dbReference type="PATRIC" id="fig|42253.5.peg.3852"/>
<protein>
    <submittedName>
        <fullName evidence="15">Calcium-transporting ATPase</fullName>
        <ecNumber evidence="15">3.6.3.8</ecNumber>
    </submittedName>
</protein>
<dbReference type="STRING" id="42253.NITMOv2_3906"/>
<evidence type="ECO:0000256" key="9">
    <source>
        <dbReference type="ARBA" id="ARBA00022967"/>
    </source>
</evidence>
<keyword evidence="7" id="KW-0067">ATP-binding</keyword>
<dbReference type="PRINTS" id="PR00120">
    <property type="entry name" value="HATPASE"/>
</dbReference>
<dbReference type="SUPFAM" id="SSF81665">
    <property type="entry name" value="Calcium ATPase, transmembrane domain M"/>
    <property type="match status" value="1"/>
</dbReference>
<evidence type="ECO:0000256" key="12">
    <source>
        <dbReference type="SAM" id="MobiDB-lite"/>
    </source>
</evidence>
<evidence type="ECO:0000256" key="3">
    <source>
        <dbReference type="ARBA" id="ARBA00022475"/>
    </source>
</evidence>
<dbReference type="SUPFAM" id="SSF56784">
    <property type="entry name" value="HAD-like"/>
    <property type="match status" value="1"/>
</dbReference>
<dbReference type="PRINTS" id="PR00119">
    <property type="entry name" value="CATATPASE"/>
</dbReference>
<feature type="transmembrane region" description="Helical" evidence="13">
    <location>
        <begin position="51"/>
        <end position="76"/>
    </location>
</feature>
<evidence type="ECO:0000256" key="2">
    <source>
        <dbReference type="ARBA" id="ARBA00005675"/>
    </source>
</evidence>
<dbReference type="Pfam" id="PF00690">
    <property type="entry name" value="Cation_ATPase_N"/>
    <property type="match status" value="1"/>
</dbReference>
<dbReference type="Pfam" id="PF00689">
    <property type="entry name" value="Cation_ATPase_C"/>
    <property type="match status" value="1"/>
</dbReference>
<evidence type="ECO:0000256" key="4">
    <source>
        <dbReference type="ARBA" id="ARBA00022553"/>
    </source>
</evidence>
<dbReference type="FunFam" id="2.70.150.10:FF:000160">
    <property type="entry name" value="Sarcoplasmic/endoplasmic reticulum calcium ATPase 1"/>
    <property type="match status" value="1"/>
</dbReference>
<feature type="transmembrane region" description="Helical" evidence="13">
    <location>
        <begin position="88"/>
        <end position="107"/>
    </location>
</feature>
<dbReference type="InterPro" id="IPR001757">
    <property type="entry name" value="P_typ_ATPase"/>
</dbReference>
<dbReference type="Gene3D" id="2.70.150.10">
    <property type="entry name" value="Calcium-transporting ATPase, cytoplasmic transduction domain A"/>
    <property type="match status" value="1"/>
</dbReference>
<evidence type="ECO:0000256" key="11">
    <source>
        <dbReference type="ARBA" id="ARBA00023136"/>
    </source>
</evidence>
<dbReference type="InterPro" id="IPR044492">
    <property type="entry name" value="P_typ_ATPase_HD_dom"/>
</dbReference>
<dbReference type="PANTHER" id="PTHR43294:SF21">
    <property type="entry name" value="CATION TRANSPORTING ATPASE"/>
    <property type="match status" value="1"/>
</dbReference>
<dbReference type="SMART" id="SM00831">
    <property type="entry name" value="Cation_ATPase_N"/>
    <property type="match status" value="1"/>
</dbReference>
<dbReference type="SUPFAM" id="SSF81660">
    <property type="entry name" value="Metal cation-transporting ATPase, ATP-binding domain N"/>
    <property type="match status" value="1"/>
</dbReference>
<dbReference type="Gene3D" id="3.40.1110.10">
    <property type="entry name" value="Calcium-transporting ATPase, cytoplasmic domain N"/>
    <property type="match status" value="1"/>
</dbReference>
<dbReference type="EMBL" id="CP011801">
    <property type="protein sequence ID" value="ALA60292.1"/>
    <property type="molecule type" value="Genomic_DNA"/>
</dbReference>
<proteinExistence type="inferred from homology"/>
<keyword evidence="3" id="KW-1003">Cell membrane</keyword>
<evidence type="ECO:0000256" key="10">
    <source>
        <dbReference type="ARBA" id="ARBA00022989"/>
    </source>
</evidence>
<organism evidence="15 16">
    <name type="scientific">Nitrospira moscoviensis</name>
    <dbReference type="NCBI Taxonomy" id="42253"/>
    <lineage>
        <taxon>Bacteria</taxon>
        <taxon>Pseudomonadati</taxon>
        <taxon>Nitrospirota</taxon>
        <taxon>Nitrospiria</taxon>
        <taxon>Nitrospirales</taxon>
        <taxon>Nitrospiraceae</taxon>
        <taxon>Nitrospira</taxon>
    </lineage>
</organism>
<feature type="domain" description="Cation-transporting P-type ATPase N-terminal" evidence="14">
    <location>
        <begin position="13"/>
        <end position="87"/>
    </location>
</feature>
<sequence length="924" mass="99175">MMDVERQTPGAAPWHALTAEAVVAQWGSHPERGLTGEEVARRRSRDGFNELPEAAAASWLGLLLSQFTNIVIWVLIGAAVVSGLLKDWLDAAAILAIVLLNGLLGFVQEYRAERSLAALRKLSVAMARVFRDGALQSVPARELVPGDVIALEAGDRVPADARLIYAANFQTQEASLTGESTPVRKRPERLAADVPLADRSNMMFMGTVAVSGKARALVVATGSGTELGRIAAMIQKAAEAERAETPLQRRLEQFGYQLLWLALGVVSVVFALGYLRGEPLVEMFLTSVSLAVAAVPEGLPAVVTITLALGVTRMVKRHALIRKLPAVETLGSATVICTDKTGTLTKNEMTVTRLFVDGRVFEVTGEGYEPAGEIRASSPALPLEGGGEGGGEDDRGDDGGGAGLRELLTAAVLCNGATLRQEHGVWQVIGDPTEGALLVAAAKAGLAKDELERRAPLEREIPFDAERKMMTIIRRTAEGGTAYSKGAPDVLLRRCTSRMTLDGRTEPLDDAHRRRIAEANASLAQQSLRVLAVAHRPLRHRRADSDDDIERELVFLGLFAMKDPLRPEAAEAVRLCRQAGIRTAMITGDHKDTAVAIARELGLHRDGETALSGSELDNLTDEQLAQRVERVGVYARVSAEHKLRIVRAWKRRGAVVAMTGDGVNDAPAIKAADIGVAMGIAGTDVTKEASDMVVTDDNFASIAAAVEEGRGIFDNIQKTVHFLLSCNVSEVLVMLFAALLGLPLPLLPIQILWMNLVTDGIPALALAVDPKAPDLMQRPPRRPGDRLLDRARLLSIGGEGLMLALIALAAFGASLFLWHQTVEQARTVAFTVMVVAQLVHAFNSRSERLSLFQLGIATNRSLVWAFLLSLGVQLAVITIPAAGPIFKVAPLPLEDWELMAAMGLLPLFIMEAAKAVRRSRSAPA</sequence>
<evidence type="ECO:0000256" key="5">
    <source>
        <dbReference type="ARBA" id="ARBA00022692"/>
    </source>
</evidence>
<dbReference type="Pfam" id="PF00122">
    <property type="entry name" value="E1-E2_ATPase"/>
    <property type="match status" value="1"/>
</dbReference>
<dbReference type="InterPro" id="IPR036412">
    <property type="entry name" value="HAD-like_sf"/>
</dbReference>
<dbReference type="InterPro" id="IPR006068">
    <property type="entry name" value="ATPase_P-typ_cation-transptr_C"/>
</dbReference>
<keyword evidence="4" id="KW-0597">Phosphoprotein</keyword>
<dbReference type="EC" id="3.6.3.8" evidence="15"/>
<dbReference type="GO" id="GO:0016887">
    <property type="term" value="F:ATP hydrolysis activity"/>
    <property type="evidence" value="ECO:0007669"/>
    <property type="project" value="InterPro"/>
</dbReference>
<dbReference type="Gene3D" id="3.40.50.1000">
    <property type="entry name" value="HAD superfamily/HAD-like"/>
    <property type="match status" value="1"/>
</dbReference>
<feature type="transmembrane region" description="Helical" evidence="13">
    <location>
        <begin position="898"/>
        <end position="916"/>
    </location>
</feature>
<gene>
    <name evidence="15" type="primary">yloB</name>
    <name evidence="15" type="ORF">NITMOv2_3906</name>
</gene>
<keyword evidence="15" id="KW-0378">Hydrolase</keyword>
<accession>A0A0K2GI47</accession>
<comment type="similarity">
    <text evidence="2">Belongs to the cation transport ATPase (P-type) (TC 3.A.3) family. Type IIA subfamily.</text>
</comment>
<feature type="region of interest" description="Disordered" evidence="12">
    <location>
        <begin position="372"/>
        <end position="401"/>
    </location>
</feature>
<feature type="transmembrane region" description="Helical" evidence="13">
    <location>
        <begin position="288"/>
        <end position="312"/>
    </location>
</feature>
<evidence type="ECO:0000259" key="14">
    <source>
        <dbReference type="SMART" id="SM00831"/>
    </source>
</evidence>
<dbReference type="InterPro" id="IPR018303">
    <property type="entry name" value="ATPase_P-typ_P_site"/>
</dbReference>
<dbReference type="InterPro" id="IPR023214">
    <property type="entry name" value="HAD_sf"/>
</dbReference>
<dbReference type="PANTHER" id="PTHR43294">
    <property type="entry name" value="SODIUM/POTASSIUM-TRANSPORTING ATPASE SUBUNIT ALPHA"/>
    <property type="match status" value="1"/>
</dbReference>
<dbReference type="InterPro" id="IPR050510">
    <property type="entry name" value="Cation_transp_ATPase_P-type"/>
</dbReference>
<keyword evidence="11 13" id="KW-0472">Membrane</keyword>